<dbReference type="InterPro" id="IPR010827">
    <property type="entry name" value="BamA/TamA_POTRA"/>
</dbReference>
<dbReference type="Pfam" id="PF17243">
    <property type="entry name" value="POTRA_TamA_1"/>
    <property type="match status" value="1"/>
</dbReference>
<keyword evidence="11" id="KW-1133">Transmembrane helix</keyword>
<dbReference type="Gene3D" id="3.10.20.310">
    <property type="entry name" value="membrane protein fhac"/>
    <property type="match status" value="3"/>
</dbReference>
<dbReference type="InterPro" id="IPR035243">
    <property type="entry name" value="TamA_POTRA_Dom_1"/>
</dbReference>
<keyword evidence="7 11" id="KW-0472">Membrane</keyword>
<reference evidence="15 16" key="1">
    <citation type="submission" date="2017-10" db="EMBL/GenBank/DDBJ databases">
        <authorList>
            <person name="Banno H."/>
            <person name="Chua N.-H."/>
        </authorList>
    </citation>
    <scope>NUCLEOTIDE SEQUENCE [LARGE SCALE GENOMIC DNA]</scope>
    <source>
        <strain evidence="15">Vibrio tapetis CECT4600</strain>
    </source>
</reference>
<dbReference type="Proteomes" id="UP000235828">
    <property type="component" value="Chromosome A"/>
</dbReference>
<feature type="domain" description="POTRA" evidence="13">
    <location>
        <begin position="132"/>
        <end position="199"/>
    </location>
</feature>
<dbReference type="GO" id="GO:0009306">
    <property type="term" value="P:protein secretion"/>
    <property type="evidence" value="ECO:0007669"/>
    <property type="project" value="TreeGrafter"/>
</dbReference>
<keyword evidence="16" id="KW-1185">Reference proteome</keyword>
<keyword evidence="5 11" id="KW-0812">Transmembrane</keyword>
<comment type="subcellular location">
    <subcellularLocation>
        <location evidence="1">Cell outer membrane</location>
    </subcellularLocation>
</comment>
<proteinExistence type="inferred from homology"/>
<dbReference type="PANTHER" id="PTHR12815:SF47">
    <property type="entry name" value="TRANSLOCATION AND ASSEMBLY MODULE SUBUNIT TAMA"/>
    <property type="match status" value="1"/>
</dbReference>
<dbReference type="AlphaFoldDB" id="A0A2N8ZFF0"/>
<dbReference type="Pfam" id="PF01103">
    <property type="entry name" value="Omp85"/>
    <property type="match status" value="1"/>
</dbReference>
<evidence type="ECO:0000256" key="9">
    <source>
        <dbReference type="ARBA" id="ARBA00033063"/>
    </source>
</evidence>
<dbReference type="Gene3D" id="2.40.160.50">
    <property type="entry name" value="membrane protein fhac: a member of the omp85/tpsb transporter family"/>
    <property type="match status" value="1"/>
</dbReference>
<comment type="similarity">
    <text evidence="2">Belongs to the TamA family.</text>
</comment>
<evidence type="ECO:0000313" key="15">
    <source>
        <dbReference type="EMBL" id="SON50639.1"/>
    </source>
</evidence>
<dbReference type="InterPro" id="IPR039910">
    <property type="entry name" value="D15-like"/>
</dbReference>
<evidence type="ECO:0000256" key="6">
    <source>
        <dbReference type="ARBA" id="ARBA00022729"/>
    </source>
</evidence>
<feature type="domain" description="POTRA" evidence="13">
    <location>
        <begin position="213"/>
        <end position="268"/>
    </location>
</feature>
<dbReference type="GO" id="GO:0097347">
    <property type="term" value="C:TAM protein secretion complex"/>
    <property type="evidence" value="ECO:0007669"/>
    <property type="project" value="TreeGrafter"/>
</dbReference>
<dbReference type="GO" id="GO:0009279">
    <property type="term" value="C:cell outer membrane"/>
    <property type="evidence" value="ECO:0007669"/>
    <property type="project" value="UniProtKB-SubCell"/>
</dbReference>
<gene>
    <name evidence="15" type="primary">ytfM</name>
    <name evidence="15" type="ORF">VTAP4600_A2666</name>
</gene>
<sequence length="598" mass="67398">MRLGLILYFCYVSVTINTWLYHISISMLNLRTFTPLLFAFVLLASPNALATKLDVTGLEGALATNVDAYLSTIDEKEYSTSLRFQSRLEENIINALKALGYYQPRIDFVISEDQQTLNVQVASGPATRIAQSNITIIGEAERDEDFQALLSASKVKVGEILNHSNYEALKSGISNLALQKGYFEGEFVETSLKVAPTHQQALITIVYNSGIRYHFGKVSIEGSQINEDRVQSLVPFEENDPYLATQVGELNQKLSNTEWFSSVHVEPNLSGVGESRQLPMRVVLAPQSRNQLETGIGYSTDIGPKATLTWKKPWLNDRGHSFRTSLSISQPEQTAIASYKIPLENVLDEYYEIKYGMKNTDKQDTKSFENNLAVERHWQLDSGWHRTIYLRYLFEDYTQADVSNRSKMLLPGISFSRVRVRGGSMPMWGDKQVVKFEATDKFLRSDADLFLLQGRTAWIRSIGNNHRGLARIDGGAIYTDELDKVPPSLRFFAGGDNSLRGYGYESISPKGSNGKLTGGQYLVTSTLEYQYRIVGDWWLAAFVDYGDAWIDTPDWKMGRGVGVRWASPVGPIRLDFAWPDDAKELDDFRIHFTLGPEL</sequence>
<accession>A0A2N8ZFF0</accession>
<evidence type="ECO:0000256" key="4">
    <source>
        <dbReference type="ARBA" id="ARBA00022452"/>
    </source>
</evidence>
<dbReference type="PANTHER" id="PTHR12815">
    <property type="entry name" value="SORTING AND ASSEMBLY MACHINERY SAMM50 PROTEIN FAMILY MEMBER"/>
    <property type="match status" value="1"/>
</dbReference>
<keyword evidence="4" id="KW-1134">Transmembrane beta strand</keyword>
<evidence type="ECO:0000259" key="13">
    <source>
        <dbReference type="Pfam" id="PF07244"/>
    </source>
</evidence>
<feature type="transmembrane region" description="Helical" evidence="11">
    <location>
        <begin position="6"/>
        <end position="23"/>
    </location>
</feature>
<feature type="domain" description="Bacterial surface antigen (D15)" evidence="12">
    <location>
        <begin position="292"/>
        <end position="595"/>
    </location>
</feature>
<keyword evidence="8" id="KW-0998">Cell outer membrane</keyword>
<evidence type="ECO:0000256" key="10">
    <source>
        <dbReference type="ARBA" id="ARBA00093548"/>
    </source>
</evidence>
<name>A0A2N8ZFF0_9VIBR</name>
<evidence type="ECO:0000259" key="14">
    <source>
        <dbReference type="Pfam" id="PF17243"/>
    </source>
</evidence>
<evidence type="ECO:0000256" key="2">
    <source>
        <dbReference type="ARBA" id="ARBA00010248"/>
    </source>
</evidence>
<dbReference type="InterPro" id="IPR000184">
    <property type="entry name" value="Bac_surfAg_D15"/>
</dbReference>
<organism evidence="15 16">
    <name type="scientific">Vibrio tapetis subsp. tapetis</name>
    <dbReference type="NCBI Taxonomy" id="1671868"/>
    <lineage>
        <taxon>Bacteria</taxon>
        <taxon>Pseudomonadati</taxon>
        <taxon>Pseudomonadota</taxon>
        <taxon>Gammaproteobacteria</taxon>
        <taxon>Vibrionales</taxon>
        <taxon>Vibrionaceae</taxon>
        <taxon>Vibrio</taxon>
    </lineage>
</organism>
<evidence type="ECO:0000256" key="7">
    <source>
        <dbReference type="ARBA" id="ARBA00023136"/>
    </source>
</evidence>
<evidence type="ECO:0000256" key="1">
    <source>
        <dbReference type="ARBA" id="ARBA00004442"/>
    </source>
</evidence>
<dbReference type="Pfam" id="PF07244">
    <property type="entry name" value="POTRA"/>
    <property type="match status" value="2"/>
</dbReference>
<evidence type="ECO:0000256" key="5">
    <source>
        <dbReference type="ARBA" id="ARBA00022692"/>
    </source>
</evidence>
<protein>
    <recommendedName>
        <fullName evidence="3">Translocation and assembly module subunit TamA</fullName>
    </recommendedName>
    <alternativeName>
        <fullName evidence="9">Autotransporter assembly factor TamA</fullName>
    </alternativeName>
</protein>
<feature type="domain" description="TamA POTRA" evidence="14">
    <location>
        <begin position="53"/>
        <end position="121"/>
    </location>
</feature>
<dbReference type="EMBL" id="LT960611">
    <property type="protein sequence ID" value="SON50639.1"/>
    <property type="molecule type" value="Genomic_DNA"/>
</dbReference>
<evidence type="ECO:0000256" key="3">
    <source>
        <dbReference type="ARBA" id="ARBA00015419"/>
    </source>
</evidence>
<evidence type="ECO:0000259" key="12">
    <source>
        <dbReference type="Pfam" id="PF01103"/>
    </source>
</evidence>
<evidence type="ECO:0000256" key="11">
    <source>
        <dbReference type="SAM" id="Phobius"/>
    </source>
</evidence>
<evidence type="ECO:0000256" key="8">
    <source>
        <dbReference type="ARBA" id="ARBA00023237"/>
    </source>
</evidence>
<evidence type="ECO:0000313" key="16">
    <source>
        <dbReference type="Proteomes" id="UP000235828"/>
    </source>
</evidence>
<comment type="subunit">
    <text evidence="10">Interacts with TamB to form the translocation and assembly module (TAM).</text>
</comment>
<keyword evidence="6" id="KW-0732">Signal</keyword>
<dbReference type="KEGG" id="vta:A2666"/>